<sequence>MTLTTTQKSIQELLHGDRQYQIPDFQRPYVWEEQQAETLVNDLLGAWRTNDGDYFLGSIVLVQHTSCDDVDIIDGQQRLTTLCILVSLLRHLEEDSALRGELGDLLLIPQSRIKGLDERPRLSVRECDREFFNTFIIGDNIDSLLDVDGDSLTRPSVRRIVANARAMLDVLGNPDTLMPGEISDFIRYLTLHVSLIEVSTDSYQAAHRIFSVLNTRGVPLSAADIFKARVLSRVEPDARARYAALWEQCIDSLGTENPDAFFGHLLTLTLRAPARRALIDSFDEQVLAPFFASRSGEEFIDEVLVPSARAYTLATLEPLVGHHAATPLELLRLYDSSDWKPAAMSVLRAGRGDEETALLFLLERVYGTAVAARLSPSSRTGIVTQFIAAFEDGESLNAACSVPDSVRHRAAETISRPLPQSSIRKVLLYHAMVAEHGSFPTRLPRSMGVLCGLPASHIRGVDEDIDLRAWNKRLGSFILSTIKSRTVNQAPDWDTVARAARHVMTLGDFAVGSLPCAGGEIHAADLEERQRHLTQLILDYWDIRRDSDGVDLSVLSSADLEAAVDKRSAARGRQVRLADVVATGIISPGDT</sequence>
<organism evidence="2 3">
    <name type="scientific">Actinomyces bouchesdurhonensis</name>
    <dbReference type="NCBI Taxonomy" id="1852361"/>
    <lineage>
        <taxon>Bacteria</taxon>
        <taxon>Bacillati</taxon>
        <taxon>Actinomycetota</taxon>
        <taxon>Actinomycetes</taxon>
        <taxon>Actinomycetales</taxon>
        <taxon>Actinomycetaceae</taxon>
        <taxon>Actinomyces</taxon>
    </lineage>
</organism>
<dbReference type="AlphaFoldDB" id="A0A929RPZ3"/>
<dbReference type="Pfam" id="PF03235">
    <property type="entry name" value="GmrSD_N"/>
    <property type="match status" value="1"/>
</dbReference>
<evidence type="ECO:0000313" key="3">
    <source>
        <dbReference type="Proteomes" id="UP000759246"/>
    </source>
</evidence>
<feature type="domain" description="GmrSD restriction endonucleases N-terminal" evidence="1">
    <location>
        <begin position="10"/>
        <end position="230"/>
    </location>
</feature>
<gene>
    <name evidence="2" type="ORF">HXK09_03575</name>
</gene>
<reference evidence="2" key="1">
    <citation type="submission" date="2020-04" db="EMBL/GenBank/DDBJ databases">
        <title>Deep metagenomics examines the oral microbiome during advanced dental caries in children, revealing novel taxa and co-occurrences with host molecules.</title>
        <authorList>
            <person name="Baker J.L."/>
            <person name="Morton J.T."/>
            <person name="Dinis M."/>
            <person name="Alvarez R."/>
            <person name="Tran N.C."/>
            <person name="Knight R."/>
            <person name="Edlund A."/>
        </authorList>
    </citation>
    <scope>NUCLEOTIDE SEQUENCE</scope>
    <source>
        <strain evidence="2">JCVI_30_bin.13</strain>
    </source>
</reference>
<evidence type="ECO:0000313" key="2">
    <source>
        <dbReference type="EMBL" id="MBF0966241.1"/>
    </source>
</evidence>
<protein>
    <submittedName>
        <fullName evidence="2">DUF262 domain-containing protein</fullName>
    </submittedName>
</protein>
<proteinExistence type="predicted"/>
<dbReference type="PANTHER" id="PTHR35149:SF2">
    <property type="entry name" value="DUF262 DOMAIN-CONTAINING PROTEIN"/>
    <property type="match status" value="1"/>
</dbReference>
<dbReference type="EMBL" id="JABZGF010000071">
    <property type="protein sequence ID" value="MBF0966241.1"/>
    <property type="molecule type" value="Genomic_DNA"/>
</dbReference>
<evidence type="ECO:0000259" key="1">
    <source>
        <dbReference type="Pfam" id="PF03235"/>
    </source>
</evidence>
<dbReference type="Proteomes" id="UP000759246">
    <property type="component" value="Unassembled WGS sequence"/>
</dbReference>
<accession>A0A929RPZ3</accession>
<dbReference type="PANTHER" id="PTHR35149">
    <property type="entry name" value="SLL5132 PROTEIN"/>
    <property type="match status" value="1"/>
</dbReference>
<comment type="caution">
    <text evidence="2">The sequence shown here is derived from an EMBL/GenBank/DDBJ whole genome shotgun (WGS) entry which is preliminary data.</text>
</comment>
<feature type="non-terminal residue" evidence="2">
    <location>
        <position position="591"/>
    </location>
</feature>
<dbReference type="InterPro" id="IPR004919">
    <property type="entry name" value="GmrSD_N"/>
</dbReference>
<name>A0A929RPZ3_9ACTO</name>